<reference evidence="9 10" key="1">
    <citation type="submission" date="2022-04" db="EMBL/GenBank/DDBJ databases">
        <title>Genome draft of Actinomadura sp. ATCC 31491.</title>
        <authorList>
            <person name="Shi X."/>
            <person name="Du Y."/>
        </authorList>
    </citation>
    <scope>NUCLEOTIDE SEQUENCE [LARGE SCALE GENOMIC DNA]</scope>
    <source>
        <strain evidence="9 10">ATCC 31491</strain>
    </source>
</reference>
<dbReference type="PANTHER" id="PTHR32196">
    <property type="entry name" value="ABC TRANSPORTER PERMEASE PROTEIN YPHD-RELATED-RELATED"/>
    <property type="match status" value="1"/>
</dbReference>
<dbReference type="RefSeq" id="WP_242375758.1">
    <property type="nucleotide sequence ID" value="NZ_JAKRKC020000002.1"/>
</dbReference>
<feature type="transmembrane region" description="Helical" evidence="8">
    <location>
        <begin position="29"/>
        <end position="49"/>
    </location>
</feature>
<keyword evidence="2" id="KW-0813">Transport</keyword>
<dbReference type="EMBL" id="JAKRKC020000002">
    <property type="protein sequence ID" value="MCK2218415.1"/>
    <property type="molecule type" value="Genomic_DNA"/>
</dbReference>
<evidence type="ECO:0000256" key="5">
    <source>
        <dbReference type="ARBA" id="ARBA00022692"/>
    </source>
</evidence>
<evidence type="ECO:0000256" key="8">
    <source>
        <dbReference type="SAM" id="Phobius"/>
    </source>
</evidence>
<feature type="transmembrane region" description="Helical" evidence="8">
    <location>
        <begin position="186"/>
        <end position="208"/>
    </location>
</feature>
<feature type="transmembrane region" description="Helical" evidence="8">
    <location>
        <begin position="109"/>
        <end position="132"/>
    </location>
</feature>
<feature type="transmembrane region" description="Helical" evidence="8">
    <location>
        <begin position="83"/>
        <end position="103"/>
    </location>
</feature>
<comment type="subcellular location">
    <subcellularLocation>
        <location evidence="1">Cell membrane</location>
        <topology evidence="1">Multi-pass membrane protein</topology>
    </subcellularLocation>
</comment>
<dbReference type="CDD" id="cd06579">
    <property type="entry name" value="TM_PBP1_transp_AraH_like"/>
    <property type="match status" value="1"/>
</dbReference>
<evidence type="ECO:0000256" key="3">
    <source>
        <dbReference type="ARBA" id="ARBA00022475"/>
    </source>
</evidence>
<protein>
    <submittedName>
        <fullName evidence="9">ABC transporter permease</fullName>
    </submittedName>
</protein>
<keyword evidence="10" id="KW-1185">Reference proteome</keyword>
<evidence type="ECO:0000256" key="6">
    <source>
        <dbReference type="ARBA" id="ARBA00022989"/>
    </source>
</evidence>
<keyword evidence="5 8" id="KW-0812">Transmembrane</keyword>
<evidence type="ECO:0000313" key="10">
    <source>
        <dbReference type="Proteomes" id="UP001317259"/>
    </source>
</evidence>
<evidence type="ECO:0000313" key="9">
    <source>
        <dbReference type="EMBL" id="MCK2218415.1"/>
    </source>
</evidence>
<feature type="transmembrane region" description="Helical" evidence="8">
    <location>
        <begin position="55"/>
        <end position="76"/>
    </location>
</feature>
<dbReference type="Proteomes" id="UP001317259">
    <property type="component" value="Unassembled WGS sequence"/>
</dbReference>
<dbReference type="InterPro" id="IPR001851">
    <property type="entry name" value="ABC_transp_permease"/>
</dbReference>
<feature type="transmembrane region" description="Helical" evidence="8">
    <location>
        <begin position="270"/>
        <end position="286"/>
    </location>
</feature>
<keyword evidence="4" id="KW-0997">Cell inner membrane</keyword>
<accession>A0ABT0G2K4</accession>
<feature type="transmembrane region" description="Helical" evidence="8">
    <location>
        <begin position="144"/>
        <end position="166"/>
    </location>
</feature>
<evidence type="ECO:0000256" key="1">
    <source>
        <dbReference type="ARBA" id="ARBA00004651"/>
    </source>
</evidence>
<keyword evidence="3" id="KW-1003">Cell membrane</keyword>
<dbReference type="Pfam" id="PF02653">
    <property type="entry name" value="BPD_transp_2"/>
    <property type="match status" value="1"/>
</dbReference>
<evidence type="ECO:0000256" key="4">
    <source>
        <dbReference type="ARBA" id="ARBA00022519"/>
    </source>
</evidence>
<sequence length="342" mass="34424">MTATARTGGRPVTAGGTTASRAAALAYRYGLLVVLAAMAVLFSVLRPAFATYPNALVVLQSVAVVGIVALGVTVSMTTGGFDLSAGACVGAVVMVTALAMVRFNLTGGTAIVAGLLTGLLVAAVNVLLTVVAKVPDLVATLGTLFLFQGLALIVTGGQSVAAGMTVDGAPAQGRYTEGFAWLGSGRIGSVPVPVVVFALLAAAVYVLLNHTRWGRALYAIGGNAEAARLAGIRVARYRALAYAVSGVCAAVAGILLSARLGRGDVGAGDPYLLQSVAAALIGFAVLGANRPNALGTVVGALFIGVMINGLTMLNAPYYAQTFVQGALLVGALVTSYTLRRIR</sequence>
<evidence type="ECO:0000256" key="2">
    <source>
        <dbReference type="ARBA" id="ARBA00022448"/>
    </source>
</evidence>
<name>A0ABT0G2K4_9ACTN</name>
<dbReference type="PANTHER" id="PTHR32196:SF21">
    <property type="entry name" value="ABC TRANSPORTER PERMEASE PROTEIN YPHD-RELATED"/>
    <property type="match status" value="1"/>
</dbReference>
<feature type="transmembrane region" description="Helical" evidence="8">
    <location>
        <begin position="239"/>
        <end position="258"/>
    </location>
</feature>
<keyword evidence="6 8" id="KW-1133">Transmembrane helix</keyword>
<feature type="transmembrane region" description="Helical" evidence="8">
    <location>
        <begin position="293"/>
        <end position="311"/>
    </location>
</feature>
<keyword evidence="7 8" id="KW-0472">Membrane</keyword>
<gene>
    <name evidence="9" type="ORF">MF672_032160</name>
</gene>
<comment type="caution">
    <text evidence="9">The sequence shown here is derived from an EMBL/GenBank/DDBJ whole genome shotgun (WGS) entry which is preliminary data.</text>
</comment>
<organism evidence="9 10">
    <name type="scientific">Actinomadura luzonensis</name>
    <dbReference type="NCBI Taxonomy" id="2805427"/>
    <lineage>
        <taxon>Bacteria</taxon>
        <taxon>Bacillati</taxon>
        <taxon>Actinomycetota</taxon>
        <taxon>Actinomycetes</taxon>
        <taxon>Streptosporangiales</taxon>
        <taxon>Thermomonosporaceae</taxon>
        <taxon>Actinomadura</taxon>
    </lineage>
</organism>
<feature type="transmembrane region" description="Helical" evidence="8">
    <location>
        <begin position="317"/>
        <end position="338"/>
    </location>
</feature>
<proteinExistence type="predicted"/>
<evidence type="ECO:0000256" key="7">
    <source>
        <dbReference type="ARBA" id="ARBA00023136"/>
    </source>
</evidence>